<dbReference type="GO" id="GO:0071555">
    <property type="term" value="P:cell wall organization"/>
    <property type="evidence" value="ECO:0007669"/>
    <property type="project" value="UniProtKB-KW"/>
</dbReference>
<dbReference type="EMBL" id="FNOW01000035">
    <property type="protein sequence ID" value="SDY17136.1"/>
    <property type="molecule type" value="Genomic_DNA"/>
</dbReference>
<dbReference type="GO" id="GO:0009253">
    <property type="term" value="P:peptidoglycan catabolic process"/>
    <property type="evidence" value="ECO:0007669"/>
    <property type="project" value="InterPro"/>
</dbReference>
<gene>
    <name evidence="6" type="ORF">SAMN05421644_13511</name>
</gene>
<dbReference type="PANTHER" id="PTHR30417:SF1">
    <property type="entry name" value="N-ACETYLMURAMOYL-L-ALANINE AMIDASE AMID"/>
    <property type="match status" value="1"/>
</dbReference>
<proteinExistence type="predicted"/>
<comment type="catalytic activity">
    <reaction evidence="1">
        <text>Hydrolyzes the link between N-acetylmuramoyl residues and L-amino acid residues in certain cell-wall glycopeptides.</text>
        <dbReference type="EC" id="3.5.1.28"/>
    </reaction>
</comment>
<dbReference type="Pfam" id="PF01510">
    <property type="entry name" value="Amidase_2"/>
    <property type="match status" value="1"/>
</dbReference>
<dbReference type="SUPFAM" id="SSF55846">
    <property type="entry name" value="N-acetylmuramoyl-L-alanine amidase-like"/>
    <property type="match status" value="1"/>
</dbReference>
<keyword evidence="4" id="KW-0961">Cell wall biogenesis/degradation</keyword>
<accession>A0A1H3HNP0</accession>
<dbReference type="STRING" id="61595.SAMN05421644_13511"/>
<keyword evidence="3" id="KW-0378">Hydrolase</keyword>
<name>A0A1H3HNP0_ALLWA</name>
<dbReference type="GO" id="GO:0009254">
    <property type="term" value="P:peptidoglycan turnover"/>
    <property type="evidence" value="ECO:0007669"/>
    <property type="project" value="TreeGrafter"/>
</dbReference>
<evidence type="ECO:0000256" key="2">
    <source>
        <dbReference type="ARBA" id="ARBA00011901"/>
    </source>
</evidence>
<organism evidence="6 7">
    <name type="scientific">Allochromatium warmingii</name>
    <name type="common">Chromatium warmingii</name>
    <dbReference type="NCBI Taxonomy" id="61595"/>
    <lineage>
        <taxon>Bacteria</taxon>
        <taxon>Pseudomonadati</taxon>
        <taxon>Pseudomonadota</taxon>
        <taxon>Gammaproteobacteria</taxon>
        <taxon>Chromatiales</taxon>
        <taxon>Chromatiaceae</taxon>
        <taxon>Allochromatium</taxon>
    </lineage>
</organism>
<evidence type="ECO:0000256" key="4">
    <source>
        <dbReference type="ARBA" id="ARBA00023316"/>
    </source>
</evidence>
<dbReference type="OrthoDB" id="9794842at2"/>
<dbReference type="PANTHER" id="PTHR30417">
    <property type="entry name" value="N-ACETYLMURAMOYL-L-ALANINE AMIDASE AMID"/>
    <property type="match status" value="1"/>
</dbReference>
<dbReference type="Gene3D" id="3.40.80.10">
    <property type="entry name" value="Peptidoglycan recognition protein-like"/>
    <property type="match status" value="1"/>
</dbReference>
<dbReference type="GO" id="GO:0008745">
    <property type="term" value="F:N-acetylmuramoyl-L-alanine amidase activity"/>
    <property type="evidence" value="ECO:0007669"/>
    <property type="project" value="UniProtKB-EC"/>
</dbReference>
<keyword evidence="7" id="KW-1185">Reference proteome</keyword>
<evidence type="ECO:0000256" key="3">
    <source>
        <dbReference type="ARBA" id="ARBA00022801"/>
    </source>
</evidence>
<dbReference type="InterPro" id="IPR002502">
    <property type="entry name" value="Amidase_domain"/>
</dbReference>
<reference evidence="7" key="1">
    <citation type="submission" date="2016-10" db="EMBL/GenBank/DDBJ databases">
        <authorList>
            <person name="Varghese N."/>
            <person name="Submissions S."/>
        </authorList>
    </citation>
    <scope>NUCLEOTIDE SEQUENCE [LARGE SCALE GENOMIC DNA]</scope>
    <source>
        <strain evidence="7">DSM 173</strain>
    </source>
</reference>
<evidence type="ECO:0000313" key="6">
    <source>
        <dbReference type="EMBL" id="SDY17136.1"/>
    </source>
</evidence>
<evidence type="ECO:0000259" key="5">
    <source>
        <dbReference type="SMART" id="SM00644"/>
    </source>
</evidence>
<dbReference type="InterPro" id="IPR036505">
    <property type="entry name" value="Amidase/PGRP_sf"/>
</dbReference>
<dbReference type="Proteomes" id="UP000198672">
    <property type="component" value="Unassembled WGS sequence"/>
</dbReference>
<sequence length="209" mass="23383">MLHCFSTHQPSVIAKRFNLLLMACALIILNISAMKAAIAQPPLAREVPIFGPQRQQPVRQIVIHTTGGPDCQAARSFRSGTLDGIVEYFRRNQKRISIHYIIGRTGEMVRMVPESRVAFHVRGHNADSIGIELINHGDGRDPFSEPQISALITLLRDLLARYHLQPTALKAHSELDRSEMTCGARRLKRKVDPGAAFPWARIRAALLIK</sequence>
<dbReference type="AlphaFoldDB" id="A0A1H3HNP0"/>
<evidence type="ECO:0000256" key="1">
    <source>
        <dbReference type="ARBA" id="ARBA00001561"/>
    </source>
</evidence>
<protein>
    <recommendedName>
        <fullName evidence="2">N-acetylmuramoyl-L-alanine amidase</fullName>
        <ecNumber evidence="2">3.5.1.28</ecNumber>
    </recommendedName>
</protein>
<evidence type="ECO:0000313" key="7">
    <source>
        <dbReference type="Proteomes" id="UP000198672"/>
    </source>
</evidence>
<dbReference type="CDD" id="cd06583">
    <property type="entry name" value="PGRP"/>
    <property type="match status" value="1"/>
</dbReference>
<feature type="domain" description="N-acetylmuramoyl-L-alanine amidase" evidence="5">
    <location>
        <begin position="47"/>
        <end position="194"/>
    </location>
</feature>
<dbReference type="InterPro" id="IPR051206">
    <property type="entry name" value="NAMLAA_amidase_2"/>
</dbReference>
<dbReference type="SMART" id="SM00644">
    <property type="entry name" value="Ami_2"/>
    <property type="match status" value="1"/>
</dbReference>
<dbReference type="EC" id="3.5.1.28" evidence="2"/>